<protein>
    <submittedName>
        <fullName evidence="2">Uncharacterized protein</fullName>
    </submittedName>
</protein>
<feature type="transmembrane region" description="Helical" evidence="1">
    <location>
        <begin position="165"/>
        <end position="182"/>
    </location>
</feature>
<dbReference type="EMBL" id="KV878340">
    <property type="protein sequence ID" value="OJJ47457.1"/>
    <property type="molecule type" value="Genomic_DNA"/>
</dbReference>
<dbReference type="VEuPathDB" id="FungiDB:ASPZODRAFT_63472"/>
<sequence>MAVLTSKRLIILHALSLIGLAVALIRTPGLIIDSDMAFMLGEAMNIENTSKLTSLTLCAVLLTATALSDLLLVTKLPQLDEVLALSDALRARPRLTPREDGEPVNPFMAQLGILYSDIFTGIAAGRFFVFFAVIFYIYVNAGAAPVPGGTLYGSAMGLEQLQNRAVFTFGFLETMFWLWIFLKLREERQEATVSFVAE</sequence>
<feature type="transmembrane region" description="Helical" evidence="1">
    <location>
        <begin position="9"/>
        <end position="32"/>
    </location>
</feature>
<feature type="transmembrane region" description="Helical" evidence="1">
    <location>
        <begin position="118"/>
        <end position="139"/>
    </location>
</feature>
<accession>A0A1L9SJW9</accession>
<dbReference type="GeneID" id="34615618"/>
<dbReference type="OrthoDB" id="5299849at2759"/>
<keyword evidence="1" id="KW-0472">Membrane</keyword>
<evidence type="ECO:0000313" key="3">
    <source>
        <dbReference type="Proteomes" id="UP000184188"/>
    </source>
</evidence>
<keyword evidence="3" id="KW-1185">Reference proteome</keyword>
<dbReference type="RefSeq" id="XP_022581967.1">
    <property type="nucleotide sequence ID" value="XM_022729154.1"/>
</dbReference>
<dbReference type="PANTHER" id="PTHR28029:SF1">
    <property type="entry name" value="PROTEIN ILM1"/>
    <property type="match status" value="1"/>
</dbReference>
<dbReference type="Pfam" id="PF10311">
    <property type="entry name" value="Ilm1"/>
    <property type="match status" value="1"/>
</dbReference>
<keyword evidence="1" id="KW-0812">Transmembrane</keyword>
<gene>
    <name evidence="2" type="ORF">ASPZODRAFT_63472</name>
</gene>
<name>A0A1L9SJW9_9EURO</name>
<proteinExistence type="predicted"/>
<organism evidence="2 3">
    <name type="scientific">Penicilliopsis zonata CBS 506.65</name>
    <dbReference type="NCBI Taxonomy" id="1073090"/>
    <lineage>
        <taxon>Eukaryota</taxon>
        <taxon>Fungi</taxon>
        <taxon>Dikarya</taxon>
        <taxon>Ascomycota</taxon>
        <taxon>Pezizomycotina</taxon>
        <taxon>Eurotiomycetes</taxon>
        <taxon>Eurotiomycetidae</taxon>
        <taxon>Eurotiales</taxon>
        <taxon>Aspergillaceae</taxon>
        <taxon>Penicilliopsis</taxon>
    </lineage>
</organism>
<dbReference type="PANTHER" id="PTHR28029">
    <property type="entry name" value="PROTEIN ILM1"/>
    <property type="match status" value="1"/>
</dbReference>
<dbReference type="AlphaFoldDB" id="A0A1L9SJW9"/>
<evidence type="ECO:0000313" key="2">
    <source>
        <dbReference type="EMBL" id="OJJ47457.1"/>
    </source>
</evidence>
<dbReference type="Proteomes" id="UP000184188">
    <property type="component" value="Unassembled WGS sequence"/>
</dbReference>
<dbReference type="InterPro" id="IPR018815">
    <property type="entry name" value="Incr_loss_mito_DNA_1"/>
</dbReference>
<evidence type="ECO:0000256" key="1">
    <source>
        <dbReference type="SAM" id="Phobius"/>
    </source>
</evidence>
<reference evidence="3" key="1">
    <citation type="journal article" date="2017" name="Genome Biol.">
        <title>Comparative genomics reveals high biological diversity and specific adaptations in the industrially and medically important fungal genus Aspergillus.</title>
        <authorList>
            <person name="de Vries R.P."/>
            <person name="Riley R."/>
            <person name="Wiebenga A."/>
            <person name="Aguilar-Osorio G."/>
            <person name="Amillis S."/>
            <person name="Uchima C.A."/>
            <person name="Anderluh G."/>
            <person name="Asadollahi M."/>
            <person name="Askin M."/>
            <person name="Barry K."/>
            <person name="Battaglia E."/>
            <person name="Bayram O."/>
            <person name="Benocci T."/>
            <person name="Braus-Stromeyer S.A."/>
            <person name="Caldana C."/>
            <person name="Canovas D."/>
            <person name="Cerqueira G.C."/>
            <person name="Chen F."/>
            <person name="Chen W."/>
            <person name="Choi C."/>
            <person name="Clum A."/>
            <person name="Dos Santos R.A."/>
            <person name="Damasio A.R."/>
            <person name="Diallinas G."/>
            <person name="Emri T."/>
            <person name="Fekete E."/>
            <person name="Flipphi M."/>
            <person name="Freyberg S."/>
            <person name="Gallo A."/>
            <person name="Gournas C."/>
            <person name="Habgood R."/>
            <person name="Hainaut M."/>
            <person name="Harispe M.L."/>
            <person name="Henrissat B."/>
            <person name="Hilden K.S."/>
            <person name="Hope R."/>
            <person name="Hossain A."/>
            <person name="Karabika E."/>
            <person name="Karaffa L."/>
            <person name="Karanyi Z."/>
            <person name="Krasevec N."/>
            <person name="Kuo A."/>
            <person name="Kusch H."/>
            <person name="LaButti K."/>
            <person name="Lagendijk E.L."/>
            <person name="Lapidus A."/>
            <person name="Levasseur A."/>
            <person name="Lindquist E."/>
            <person name="Lipzen A."/>
            <person name="Logrieco A.F."/>
            <person name="MacCabe A."/>
            <person name="Maekelae M.R."/>
            <person name="Malavazi I."/>
            <person name="Melin P."/>
            <person name="Meyer V."/>
            <person name="Mielnichuk N."/>
            <person name="Miskei M."/>
            <person name="Molnar A.P."/>
            <person name="Mule G."/>
            <person name="Ngan C.Y."/>
            <person name="Orejas M."/>
            <person name="Orosz E."/>
            <person name="Ouedraogo J.P."/>
            <person name="Overkamp K.M."/>
            <person name="Park H.-S."/>
            <person name="Perrone G."/>
            <person name="Piumi F."/>
            <person name="Punt P.J."/>
            <person name="Ram A.F."/>
            <person name="Ramon A."/>
            <person name="Rauscher S."/>
            <person name="Record E."/>
            <person name="Riano-Pachon D.M."/>
            <person name="Robert V."/>
            <person name="Roehrig J."/>
            <person name="Ruller R."/>
            <person name="Salamov A."/>
            <person name="Salih N.S."/>
            <person name="Samson R.A."/>
            <person name="Sandor E."/>
            <person name="Sanguinetti M."/>
            <person name="Schuetze T."/>
            <person name="Sepcic K."/>
            <person name="Shelest E."/>
            <person name="Sherlock G."/>
            <person name="Sophianopoulou V."/>
            <person name="Squina F.M."/>
            <person name="Sun H."/>
            <person name="Susca A."/>
            <person name="Todd R.B."/>
            <person name="Tsang A."/>
            <person name="Unkles S.E."/>
            <person name="van de Wiele N."/>
            <person name="van Rossen-Uffink D."/>
            <person name="Oliveira J.V."/>
            <person name="Vesth T.C."/>
            <person name="Visser J."/>
            <person name="Yu J.-H."/>
            <person name="Zhou M."/>
            <person name="Andersen M.R."/>
            <person name="Archer D.B."/>
            <person name="Baker S.E."/>
            <person name="Benoit I."/>
            <person name="Brakhage A.A."/>
            <person name="Braus G.H."/>
            <person name="Fischer R."/>
            <person name="Frisvad J.C."/>
            <person name="Goldman G.H."/>
            <person name="Houbraken J."/>
            <person name="Oakley B."/>
            <person name="Pocsi I."/>
            <person name="Scazzocchio C."/>
            <person name="Seiboth B."/>
            <person name="vanKuyk P.A."/>
            <person name="Wortman J."/>
            <person name="Dyer P.S."/>
            <person name="Grigoriev I.V."/>
        </authorList>
    </citation>
    <scope>NUCLEOTIDE SEQUENCE [LARGE SCALE GENOMIC DNA]</scope>
    <source>
        <strain evidence="3">CBS 506.65</strain>
    </source>
</reference>
<keyword evidence="1" id="KW-1133">Transmembrane helix</keyword>
<feature type="transmembrane region" description="Helical" evidence="1">
    <location>
        <begin position="52"/>
        <end position="73"/>
    </location>
</feature>